<dbReference type="PANTHER" id="PTHR10745:SF0">
    <property type="entry name" value="GLYCINE--TRNA LIGASE"/>
    <property type="match status" value="1"/>
</dbReference>
<evidence type="ECO:0000313" key="2">
    <source>
        <dbReference type="Proteomes" id="UP000006038"/>
    </source>
</evidence>
<dbReference type="EnsemblPlants" id="OB11G22030.1">
    <property type="protein sequence ID" value="OB11G22030.1"/>
    <property type="gene ID" value="OB11G22030"/>
</dbReference>
<reference evidence="1" key="1">
    <citation type="journal article" date="2013" name="Nat. Commun.">
        <title>Whole-genome sequencing of Oryza brachyantha reveals mechanisms underlying Oryza genome evolution.</title>
        <authorList>
            <person name="Chen J."/>
            <person name="Huang Q."/>
            <person name="Gao D."/>
            <person name="Wang J."/>
            <person name="Lang Y."/>
            <person name="Liu T."/>
            <person name="Li B."/>
            <person name="Bai Z."/>
            <person name="Luis Goicoechea J."/>
            <person name="Liang C."/>
            <person name="Chen C."/>
            <person name="Zhang W."/>
            <person name="Sun S."/>
            <person name="Liao Y."/>
            <person name="Zhang X."/>
            <person name="Yang L."/>
            <person name="Song C."/>
            <person name="Wang M."/>
            <person name="Shi J."/>
            <person name="Liu G."/>
            <person name="Liu J."/>
            <person name="Zhou H."/>
            <person name="Zhou W."/>
            <person name="Yu Q."/>
            <person name="An N."/>
            <person name="Chen Y."/>
            <person name="Cai Q."/>
            <person name="Wang B."/>
            <person name="Liu B."/>
            <person name="Min J."/>
            <person name="Huang Y."/>
            <person name="Wu H."/>
            <person name="Li Z."/>
            <person name="Zhang Y."/>
            <person name="Yin Y."/>
            <person name="Song W."/>
            <person name="Jiang J."/>
            <person name="Jackson S.A."/>
            <person name="Wing R.A."/>
            <person name="Wang J."/>
            <person name="Chen M."/>
        </authorList>
    </citation>
    <scope>NUCLEOTIDE SEQUENCE [LARGE SCALE GENOMIC DNA]</scope>
    <source>
        <strain evidence="1">cv. IRGC 101232</strain>
    </source>
</reference>
<dbReference type="GO" id="GO:0004820">
    <property type="term" value="F:glycine-tRNA ligase activity"/>
    <property type="evidence" value="ECO:0007669"/>
    <property type="project" value="TreeGrafter"/>
</dbReference>
<protein>
    <recommendedName>
        <fullName evidence="3">Glycine--tRNA ligase</fullName>
    </recommendedName>
</protein>
<evidence type="ECO:0008006" key="3">
    <source>
        <dbReference type="Google" id="ProtNLM"/>
    </source>
</evidence>
<dbReference type="AlphaFoldDB" id="J3N8R7"/>
<dbReference type="PRINTS" id="PR01043">
    <property type="entry name" value="TRNASYNTHGLY"/>
</dbReference>
<dbReference type="Proteomes" id="UP000006038">
    <property type="component" value="Chromosome 11"/>
</dbReference>
<dbReference type="HOGENOM" id="CLU_1899415_0_0_1"/>
<dbReference type="eggNOG" id="KOG2298">
    <property type="taxonomic scope" value="Eukaryota"/>
</dbReference>
<dbReference type="PANTHER" id="PTHR10745">
    <property type="entry name" value="GLYCYL-TRNA SYNTHETASE/DNA POLYMERASE SUBUNIT GAMMA-2"/>
    <property type="match status" value="1"/>
</dbReference>
<name>J3N8R7_ORYBR</name>
<evidence type="ECO:0000313" key="1">
    <source>
        <dbReference type="EnsemblPlants" id="OB11G22030.1"/>
    </source>
</evidence>
<dbReference type="GO" id="GO:0070150">
    <property type="term" value="P:mitochondrial glycyl-tRNA aminoacylation"/>
    <property type="evidence" value="ECO:0007669"/>
    <property type="project" value="TreeGrafter"/>
</dbReference>
<accession>J3N8R7</accession>
<dbReference type="STRING" id="4533.J3N8R7"/>
<dbReference type="SUPFAM" id="SSF55681">
    <property type="entry name" value="Class II aaRS and biotin synthetases"/>
    <property type="match status" value="1"/>
</dbReference>
<organism evidence="1">
    <name type="scientific">Oryza brachyantha</name>
    <name type="common">malo sina</name>
    <dbReference type="NCBI Taxonomy" id="4533"/>
    <lineage>
        <taxon>Eukaryota</taxon>
        <taxon>Viridiplantae</taxon>
        <taxon>Streptophyta</taxon>
        <taxon>Embryophyta</taxon>
        <taxon>Tracheophyta</taxon>
        <taxon>Spermatophyta</taxon>
        <taxon>Magnoliopsida</taxon>
        <taxon>Liliopsida</taxon>
        <taxon>Poales</taxon>
        <taxon>Poaceae</taxon>
        <taxon>BOP clade</taxon>
        <taxon>Oryzoideae</taxon>
        <taxon>Oryzeae</taxon>
        <taxon>Oryzinae</taxon>
        <taxon>Oryza</taxon>
    </lineage>
</organism>
<reference evidence="1" key="2">
    <citation type="submission" date="2013-04" db="UniProtKB">
        <authorList>
            <consortium name="EnsemblPlants"/>
        </authorList>
    </citation>
    <scope>IDENTIFICATION</scope>
</reference>
<dbReference type="GO" id="GO:0005739">
    <property type="term" value="C:mitochondrion"/>
    <property type="evidence" value="ECO:0007669"/>
    <property type="project" value="TreeGrafter"/>
</dbReference>
<dbReference type="InterPro" id="IPR045864">
    <property type="entry name" value="aa-tRNA-synth_II/BPL/LPL"/>
</dbReference>
<proteinExistence type="predicted"/>
<sequence>MAAGLTSRGRGRPEPGGGCLSCVGACDLCGICEVSAVCLCPLLKPEKAQGFFVTLKDLYCYNGQKLPFAAAQIGQALCNEISSRQGLLQVHEFTLAEIEHFVDPEDKSHSKFADLADLEFLVLPRELQISGEPN</sequence>
<keyword evidence="2" id="KW-1185">Reference proteome</keyword>
<dbReference type="Gene3D" id="3.30.930.10">
    <property type="entry name" value="Bira Bifunctional Protein, Domain 2"/>
    <property type="match status" value="1"/>
</dbReference>
<dbReference type="Gramene" id="OB11G22030.1">
    <property type="protein sequence ID" value="OB11G22030.1"/>
    <property type="gene ID" value="OB11G22030"/>
</dbReference>
<dbReference type="InterPro" id="IPR027031">
    <property type="entry name" value="Gly-tRNA_synthase/POLG2"/>
</dbReference>